<dbReference type="SUPFAM" id="SSF54593">
    <property type="entry name" value="Glyoxalase/Bleomycin resistance protein/Dihydroxybiphenyl dioxygenase"/>
    <property type="match status" value="2"/>
</dbReference>
<dbReference type="EMBL" id="BSBI01000002">
    <property type="protein sequence ID" value="GLF93843.1"/>
    <property type="molecule type" value="Genomic_DNA"/>
</dbReference>
<dbReference type="RefSeq" id="WP_323445926.1">
    <property type="nucleotide sequence ID" value="NZ_BSBI01000002.1"/>
</dbReference>
<evidence type="ECO:0000259" key="1">
    <source>
        <dbReference type="PROSITE" id="PS51819"/>
    </source>
</evidence>
<dbReference type="Gene3D" id="3.10.180.10">
    <property type="entry name" value="2,3-Dihydroxybiphenyl 1,2-Dioxygenase, domain 1"/>
    <property type="match status" value="2"/>
</dbReference>
<protein>
    <submittedName>
        <fullName evidence="2">VOC family protein</fullName>
    </submittedName>
</protein>
<dbReference type="Pfam" id="PF00903">
    <property type="entry name" value="Glyoxalase"/>
    <property type="match status" value="1"/>
</dbReference>
<dbReference type="Proteomes" id="UP001291653">
    <property type="component" value="Unassembled WGS sequence"/>
</dbReference>
<comment type="caution">
    <text evidence="2">The sequence shown here is derived from an EMBL/GenBank/DDBJ whole genome shotgun (WGS) entry which is preliminary data.</text>
</comment>
<gene>
    <name evidence="2" type="ORF">SYYSPA8_06120</name>
</gene>
<dbReference type="CDD" id="cd07247">
    <property type="entry name" value="SgaA_N_like"/>
    <property type="match status" value="1"/>
</dbReference>
<reference evidence="2 3" key="1">
    <citation type="submission" date="2022-10" db="EMBL/GenBank/DDBJ databases">
        <title>Draft genome sequence of Streptomyces sp. YSPA8.</title>
        <authorList>
            <person name="Moriuchi R."/>
            <person name="Dohra H."/>
            <person name="Yamamura H."/>
            <person name="Kodani S."/>
        </authorList>
    </citation>
    <scope>NUCLEOTIDE SEQUENCE [LARGE SCALE GENOMIC DNA]</scope>
    <source>
        <strain evidence="2 3">YSPA8</strain>
    </source>
</reference>
<dbReference type="InterPro" id="IPR037523">
    <property type="entry name" value="VOC_core"/>
</dbReference>
<organism evidence="2 3">
    <name type="scientific">Streptomyces yaizuensis</name>
    <dbReference type="NCBI Taxonomy" id="2989713"/>
    <lineage>
        <taxon>Bacteria</taxon>
        <taxon>Bacillati</taxon>
        <taxon>Actinomycetota</taxon>
        <taxon>Actinomycetes</taxon>
        <taxon>Kitasatosporales</taxon>
        <taxon>Streptomycetaceae</taxon>
        <taxon>Streptomyces</taxon>
    </lineage>
</organism>
<dbReference type="InterPro" id="IPR029068">
    <property type="entry name" value="Glyas_Bleomycin-R_OHBP_Dase"/>
</dbReference>
<evidence type="ECO:0000313" key="3">
    <source>
        <dbReference type="Proteomes" id="UP001291653"/>
    </source>
</evidence>
<accession>A0ABQ5NTZ8</accession>
<name>A0ABQ5NTZ8_9ACTN</name>
<evidence type="ECO:0000313" key="2">
    <source>
        <dbReference type="EMBL" id="GLF93843.1"/>
    </source>
</evidence>
<keyword evidence="3" id="KW-1185">Reference proteome</keyword>
<dbReference type="PANTHER" id="PTHR33993:SF10">
    <property type="entry name" value="CONSERVED PROTEIN"/>
    <property type="match status" value="1"/>
</dbReference>
<dbReference type="PANTHER" id="PTHR33993">
    <property type="entry name" value="GLYOXALASE-RELATED"/>
    <property type="match status" value="1"/>
</dbReference>
<dbReference type="PROSITE" id="PS51819">
    <property type="entry name" value="VOC"/>
    <property type="match status" value="1"/>
</dbReference>
<dbReference type="InterPro" id="IPR052164">
    <property type="entry name" value="Anthracycline_SecMetBiosynth"/>
</dbReference>
<dbReference type="InterPro" id="IPR004360">
    <property type="entry name" value="Glyas_Fos-R_dOase_dom"/>
</dbReference>
<sequence length="262" mass="28027">MAVRPEGTPCWADAMVTDLAAAKDFYGGLLGWEFGESAAEYGHYTEATVGGEPVAAIHPRPPGDGGIPAWNLYFATPDARATAERVREHGGTVTMEPMPVGPFGTMVRATDPSGVPFSAWQAGSHEGFGRTGEPGAFVWADACTRDARRADAFFPLVFPFEVRRMESDRVDYHVWKVGGEPVAGRLRMSENFPADADPFINVYFGVTGVENAVATAVRLGGRLLYGPMPSPFGKFAPLMDPQGAVFTVVDTADTEGGMPSFD</sequence>
<feature type="domain" description="VOC" evidence="1">
    <location>
        <begin position="8"/>
        <end position="122"/>
    </location>
</feature>
<proteinExistence type="predicted"/>